<accession>A0A0C9UZW4</accession>
<gene>
    <name evidence="2" type="ORF">M422DRAFT_256611</name>
</gene>
<proteinExistence type="predicted"/>
<reference evidence="2 3" key="1">
    <citation type="submission" date="2014-06" db="EMBL/GenBank/DDBJ databases">
        <title>Evolutionary Origins and Diversification of the Mycorrhizal Mutualists.</title>
        <authorList>
            <consortium name="DOE Joint Genome Institute"/>
            <consortium name="Mycorrhizal Genomics Consortium"/>
            <person name="Kohler A."/>
            <person name="Kuo A."/>
            <person name="Nagy L.G."/>
            <person name="Floudas D."/>
            <person name="Copeland A."/>
            <person name="Barry K.W."/>
            <person name="Cichocki N."/>
            <person name="Veneault-Fourrey C."/>
            <person name="LaButti K."/>
            <person name="Lindquist E.A."/>
            <person name="Lipzen A."/>
            <person name="Lundell T."/>
            <person name="Morin E."/>
            <person name="Murat C."/>
            <person name="Riley R."/>
            <person name="Ohm R."/>
            <person name="Sun H."/>
            <person name="Tunlid A."/>
            <person name="Henrissat B."/>
            <person name="Grigoriev I.V."/>
            <person name="Hibbett D.S."/>
            <person name="Martin F."/>
        </authorList>
    </citation>
    <scope>NUCLEOTIDE SEQUENCE [LARGE SCALE GENOMIC DNA]</scope>
    <source>
        <strain evidence="2 3">SS14</strain>
    </source>
</reference>
<name>A0A0C9UZW4_SPHS4</name>
<dbReference type="EMBL" id="KN837144">
    <property type="protein sequence ID" value="KIJ40379.1"/>
    <property type="molecule type" value="Genomic_DNA"/>
</dbReference>
<sequence length="110" mass="11983">MAAVMTATASPVPVQNGSGIAARSPRRGDSGERGDRDRRSNGVRIASVPVVDPRLKSIPIVARSPRHGDSQNRGDSHGRRELEARRHGDSQNRGDSHGRRDVRILIVDDF</sequence>
<protein>
    <submittedName>
        <fullName evidence="2">Uncharacterized protein</fullName>
    </submittedName>
</protein>
<dbReference type="Proteomes" id="UP000054279">
    <property type="component" value="Unassembled WGS sequence"/>
</dbReference>
<feature type="compositionally biased region" description="Polar residues" evidence="1">
    <location>
        <begin position="7"/>
        <end position="18"/>
    </location>
</feature>
<evidence type="ECO:0000313" key="2">
    <source>
        <dbReference type="EMBL" id="KIJ40379.1"/>
    </source>
</evidence>
<feature type="compositionally biased region" description="Basic and acidic residues" evidence="1">
    <location>
        <begin position="26"/>
        <end position="40"/>
    </location>
</feature>
<feature type="compositionally biased region" description="Basic and acidic residues" evidence="1">
    <location>
        <begin position="66"/>
        <end position="103"/>
    </location>
</feature>
<evidence type="ECO:0000256" key="1">
    <source>
        <dbReference type="SAM" id="MobiDB-lite"/>
    </source>
</evidence>
<dbReference type="HOGENOM" id="CLU_1887096_0_0_1"/>
<dbReference type="OrthoDB" id="3065953at2759"/>
<evidence type="ECO:0000313" key="3">
    <source>
        <dbReference type="Proteomes" id="UP000054279"/>
    </source>
</evidence>
<organism evidence="2 3">
    <name type="scientific">Sphaerobolus stellatus (strain SS14)</name>
    <dbReference type="NCBI Taxonomy" id="990650"/>
    <lineage>
        <taxon>Eukaryota</taxon>
        <taxon>Fungi</taxon>
        <taxon>Dikarya</taxon>
        <taxon>Basidiomycota</taxon>
        <taxon>Agaricomycotina</taxon>
        <taxon>Agaricomycetes</taxon>
        <taxon>Phallomycetidae</taxon>
        <taxon>Geastrales</taxon>
        <taxon>Sphaerobolaceae</taxon>
        <taxon>Sphaerobolus</taxon>
    </lineage>
</organism>
<dbReference type="AlphaFoldDB" id="A0A0C9UZW4"/>
<keyword evidence="3" id="KW-1185">Reference proteome</keyword>
<feature type="region of interest" description="Disordered" evidence="1">
    <location>
        <begin position="1"/>
        <end position="110"/>
    </location>
</feature>